<evidence type="ECO:0000313" key="3">
    <source>
        <dbReference type="Proteomes" id="UP000627292"/>
    </source>
</evidence>
<reference evidence="2" key="1">
    <citation type="journal article" date="2014" name="Int. J. Syst. Evol. Microbiol.">
        <title>Complete genome sequence of Corynebacterium casei LMG S-19264T (=DSM 44701T), isolated from a smear-ripened cheese.</title>
        <authorList>
            <consortium name="US DOE Joint Genome Institute (JGI-PGF)"/>
            <person name="Walter F."/>
            <person name="Albersmeier A."/>
            <person name="Kalinowski J."/>
            <person name="Ruckert C."/>
        </authorList>
    </citation>
    <scope>NUCLEOTIDE SEQUENCE</scope>
    <source>
        <strain evidence="2">CGMCC 1.15290</strain>
    </source>
</reference>
<organism evidence="2 3">
    <name type="scientific">Filimonas zeae</name>
    <dbReference type="NCBI Taxonomy" id="1737353"/>
    <lineage>
        <taxon>Bacteria</taxon>
        <taxon>Pseudomonadati</taxon>
        <taxon>Bacteroidota</taxon>
        <taxon>Chitinophagia</taxon>
        <taxon>Chitinophagales</taxon>
        <taxon>Chitinophagaceae</taxon>
        <taxon>Filimonas</taxon>
    </lineage>
</organism>
<evidence type="ECO:0008006" key="4">
    <source>
        <dbReference type="Google" id="ProtNLM"/>
    </source>
</evidence>
<dbReference type="Proteomes" id="UP000627292">
    <property type="component" value="Unassembled WGS sequence"/>
</dbReference>
<dbReference type="AlphaFoldDB" id="A0A917J3J2"/>
<evidence type="ECO:0000256" key="1">
    <source>
        <dbReference type="SAM" id="SignalP"/>
    </source>
</evidence>
<accession>A0A917J3J2</accession>
<reference evidence="2" key="2">
    <citation type="submission" date="2020-09" db="EMBL/GenBank/DDBJ databases">
        <authorList>
            <person name="Sun Q."/>
            <person name="Zhou Y."/>
        </authorList>
    </citation>
    <scope>NUCLEOTIDE SEQUENCE</scope>
    <source>
        <strain evidence="2">CGMCC 1.15290</strain>
    </source>
</reference>
<feature type="chain" id="PRO_5037664536" description="CHAT domain-containing protein" evidence="1">
    <location>
        <begin position="22"/>
        <end position="724"/>
    </location>
</feature>
<proteinExistence type="predicted"/>
<keyword evidence="1" id="KW-0732">Signal</keyword>
<keyword evidence="3" id="KW-1185">Reference proteome</keyword>
<feature type="signal peptide" evidence="1">
    <location>
        <begin position="1"/>
        <end position="21"/>
    </location>
</feature>
<evidence type="ECO:0000313" key="2">
    <source>
        <dbReference type="EMBL" id="GGH77396.1"/>
    </source>
</evidence>
<name>A0A917J3J2_9BACT</name>
<protein>
    <recommendedName>
        <fullName evidence="4">CHAT domain-containing protein</fullName>
    </recommendedName>
</protein>
<dbReference type="EMBL" id="BMIB01000004">
    <property type="protein sequence ID" value="GGH77396.1"/>
    <property type="molecule type" value="Genomic_DNA"/>
</dbReference>
<sequence length="724" mass="81851">MTKLYLLIVLLALIKTTDAQIDSTRMPEIPLMRKKFHEDVDKLQREILKLDGKDDGQFTPSNNEELNMQATYAVITKTDRLQLAIELDSALDGNDKIKYLRGLNDVLYAFVAENKGRRIKLITFTDVLNAYEEAMRLERLQQPITPVIEANSLETGNILVRSFAFQQNAGLASSKDLLVVKECQKYPNKILPILSKYPDLPYADSLIALAARRSQEELYNFAAATTKLGVRIRKSEDPLVKIIAHMARLKTGRQYFPFLDDLYRGKRSFAAIDSVMNDSVQYYKLLVQTQIAYADRLLKRDTPLVMNTLTARLQQKAKDVFINEINGLHELPDAVRFKKIELLTPQELYYLAVLGEEEIYTSSYTHGVYPMIFKKMKVARGDSLLISVRFDHFKKWIKMAANYNTLDHFLKTMEKENAEILMKAFVRGLDKTNNLEDAVDVANSYASITDKDLQQLIMSQVQHNLAEVKKNRNFRGERIYSILNTLFLSMDSANHIDVAGTLGIPPVYFMPNKSLRDTSGRIVVQQFFYGDKDGKTVFNSFVGRFSNSNWKITSNNQWIAVSSTRGVPVTIYANKPLDEEKGLDAEAQSALNKYLAEKELNPSVVIHRGHSYYLNSTIAQLAPSAKVILLGSCGGYQSLNTVLGICPYAQIISSKQTGSGLINAPMITALMETAREGKDLNWPGLWGNLSKILGKNEMFADYVPPHKNLGAVFIMAYNKMEEAE</sequence>
<gene>
    <name evidence="2" type="ORF">GCM10011379_43680</name>
</gene>
<comment type="caution">
    <text evidence="2">The sequence shown here is derived from an EMBL/GenBank/DDBJ whole genome shotgun (WGS) entry which is preliminary data.</text>
</comment>